<proteinExistence type="predicted"/>
<evidence type="ECO:0000256" key="1">
    <source>
        <dbReference type="SAM" id="MobiDB-lite"/>
    </source>
</evidence>
<dbReference type="RefSeq" id="WP_344508416.1">
    <property type="nucleotide sequence ID" value="NZ_BAAATU010000007.1"/>
</dbReference>
<accession>A0ABW1H041</accession>
<dbReference type="Gene3D" id="3.40.190.10">
    <property type="entry name" value="Periplasmic binding protein-like II"/>
    <property type="match status" value="2"/>
</dbReference>
<keyword evidence="2" id="KW-1133">Transmembrane helix</keyword>
<dbReference type="InterPro" id="IPR006311">
    <property type="entry name" value="TAT_signal"/>
</dbReference>
<dbReference type="Proteomes" id="UP001596200">
    <property type="component" value="Unassembled WGS sequence"/>
</dbReference>
<dbReference type="SUPFAM" id="SSF53850">
    <property type="entry name" value="Periplasmic binding protein-like II"/>
    <property type="match status" value="1"/>
</dbReference>
<feature type="transmembrane region" description="Helical" evidence="2">
    <location>
        <begin position="793"/>
        <end position="813"/>
    </location>
</feature>
<comment type="caution">
    <text evidence="3">The sequence shown here is derived from an EMBL/GenBank/DDBJ whole genome shotgun (WGS) entry which is preliminary data.</text>
</comment>
<gene>
    <name evidence="3" type="ORF">ACFP1B_37620</name>
</gene>
<sequence length="824" mass="84464">MTHRQPARRQLTHRQPARRRLVTGVGALLAALVTALLPLPATTPAASAATGSAVTVSGHKGPYDDFSGLKVTVHQTEQLRGQGVRITWTGGRPTQDGFTYDYLQIMQCWGDDPGGPSREQCQFGAQGSGGQGGNWTALRQIGVGAADPAETEYVGNGSGESYVPFRPADGGPATTGSRDWTYFSSIDSNEEPYAVTHADGTGEFTFQLQSGQEASQLGCGEPVKKSGRTGTRPCWLVVVPRGGHDVDGGTGSNHRLETSPLTSTNWAQRLVVPLHFQRVGNTCPADRAERRVTGSELVTEAISSWQSTLCAGAGSAKFAFSQSGEEGARDILSRPTPGSPHLGFTVDPLLPPEGEDDGSAVHAPVAVSGLVVGFFVEMPGSGQLASMRLTPRLLAKMLTSSYQKDVVSRAKEPPEHIKGNPLSLFHDEEFKQLNPAFKDWVPYLAPSSIMVQLESSDTTEMLWKWLRSDKEAREFLAGTPDPWGTKVNPYFQELHLDTDTSTNDFPKADPTRITVTVGEESLEYGTTEIAPYVQDMHEGALRTRRGNNGATTTAAAGGNGAPAKLVNTPPLAGQRMVLAIVDAASAARYGLQTAALRNADGHFVAPTPAALLAGVAAMKDSAVPGVLAPDPGGARGGAYPLASVVYAGAYTGTPAAERKDFAGLIRYAAGAGQTPGAAAGQLPPGYAPLPAALRTRALAAADLLQHPKAAPGSPGTGGPGGSGGSGASGGGSGGAGGGTGGAGGGTGASGGGGADSGTGGPPPHGAGPGDPKQQNVAESGGATPATVLGIVRWVLIGVLLAGGVAGLSGPILLRLSTRKSIRTG</sequence>
<keyword evidence="4" id="KW-1185">Reference proteome</keyword>
<evidence type="ECO:0000313" key="4">
    <source>
        <dbReference type="Proteomes" id="UP001596200"/>
    </source>
</evidence>
<dbReference type="EMBL" id="JBHSPU010000063">
    <property type="protein sequence ID" value="MFC5919116.1"/>
    <property type="molecule type" value="Genomic_DNA"/>
</dbReference>
<feature type="compositionally biased region" description="Gly residues" evidence="1">
    <location>
        <begin position="714"/>
        <end position="759"/>
    </location>
</feature>
<evidence type="ECO:0000313" key="3">
    <source>
        <dbReference type="EMBL" id="MFC5919116.1"/>
    </source>
</evidence>
<reference evidence="4" key="1">
    <citation type="journal article" date="2019" name="Int. J. Syst. Evol. Microbiol.">
        <title>The Global Catalogue of Microorganisms (GCM) 10K type strain sequencing project: providing services to taxonomists for standard genome sequencing and annotation.</title>
        <authorList>
            <consortium name="The Broad Institute Genomics Platform"/>
            <consortium name="The Broad Institute Genome Sequencing Center for Infectious Disease"/>
            <person name="Wu L."/>
            <person name="Ma J."/>
        </authorList>
    </citation>
    <scope>NUCLEOTIDE SEQUENCE [LARGE SCALE GENOMIC DNA]</scope>
    <source>
        <strain evidence="4">JCM 4147</strain>
    </source>
</reference>
<feature type="region of interest" description="Disordered" evidence="1">
    <location>
        <begin position="707"/>
        <end position="779"/>
    </location>
</feature>
<name>A0ABW1H041_9ACTN</name>
<evidence type="ECO:0000256" key="2">
    <source>
        <dbReference type="SAM" id="Phobius"/>
    </source>
</evidence>
<protein>
    <submittedName>
        <fullName evidence="3">Uncharacterized protein</fullName>
    </submittedName>
</protein>
<keyword evidence="2" id="KW-0812">Transmembrane</keyword>
<organism evidence="3 4">
    <name type="scientific">Streptomyces pulveraceus</name>
    <dbReference type="NCBI Taxonomy" id="68258"/>
    <lineage>
        <taxon>Bacteria</taxon>
        <taxon>Bacillati</taxon>
        <taxon>Actinomycetota</taxon>
        <taxon>Actinomycetes</taxon>
        <taxon>Kitasatosporales</taxon>
        <taxon>Streptomycetaceae</taxon>
        <taxon>Streptomyces</taxon>
    </lineage>
</organism>
<dbReference type="PROSITE" id="PS51318">
    <property type="entry name" value="TAT"/>
    <property type="match status" value="1"/>
</dbReference>
<keyword evidence="2" id="KW-0472">Membrane</keyword>